<proteinExistence type="predicted"/>
<evidence type="ECO:0000313" key="2">
    <source>
        <dbReference type="Proteomes" id="UP000001396"/>
    </source>
</evidence>
<protein>
    <submittedName>
        <fullName evidence="1">Uncharacterized protein</fullName>
    </submittedName>
</protein>
<dbReference type="RefSeq" id="XP_020436464.1">
    <property type="nucleotide sequence ID" value="XM_020574392.1"/>
</dbReference>
<dbReference type="Proteomes" id="UP000001396">
    <property type="component" value="Unassembled WGS sequence"/>
</dbReference>
<accession>D3B4V1</accession>
<dbReference type="SUPFAM" id="SSF52047">
    <property type="entry name" value="RNI-like"/>
    <property type="match status" value="1"/>
</dbReference>
<organism evidence="1 2">
    <name type="scientific">Heterostelium pallidum (strain ATCC 26659 / Pp 5 / PN500)</name>
    <name type="common">Cellular slime mold</name>
    <name type="synonym">Polysphondylium pallidum</name>
    <dbReference type="NCBI Taxonomy" id="670386"/>
    <lineage>
        <taxon>Eukaryota</taxon>
        <taxon>Amoebozoa</taxon>
        <taxon>Evosea</taxon>
        <taxon>Eumycetozoa</taxon>
        <taxon>Dictyostelia</taxon>
        <taxon>Acytosteliales</taxon>
        <taxon>Acytosteliaceae</taxon>
        <taxon>Heterostelium</taxon>
    </lineage>
</organism>
<dbReference type="AlphaFoldDB" id="D3B4V1"/>
<dbReference type="InParanoid" id="D3B4V1"/>
<dbReference type="EMBL" id="ADBJ01000010">
    <property type="protein sequence ID" value="EFA84349.1"/>
    <property type="molecule type" value="Genomic_DNA"/>
</dbReference>
<reference evidence="1 2" key="1">
    <citation type="journal article" date="2011" name="Genome Res.">
        <title>Phylogeny-wide analysis of social amoeba genomes highlights ancient origins for complex intercellular communication.</title>
        <authorList>
            <person name="Heidel A.J."/>
            <person name="Lawal H.M."/>
            <person name="Felder M."/>
            <person name="Schilde C."/>
            <person name="Helps N.R."/>
            <person name="Tunggal B."/>
            <person name="Rivero F."/>
            <person name="John U."/>
            <person name="Schleicher M."/>
            <person name="Eichinger L."/>
            <person name="Platzer M."/>
            <person name="Noegel A.A."/>
            <person name="Schaap P."/>
            <person name="Gloeckner G."/>
        </authorList>
    </citation>
    <scope>NUCLEOTIDE SEQUENCE [LARGE SCALE GENOMIC DNA]</scope>
    <source>
        <strain evidence="2">ATCC 26659 / Pp 5 / PN500</strain>
    </source>
</reference>
<sequence length="347" mass="40258">MRDSAEKSLIIDDIINAKEERDHLQKKLIDDNPSNQFHRGHVQYKLPVSITTDTNQQTILWYRQSDVRQCTSLKFRVVEKYTIPYIGKEVQDRLNSTWCPIKHIVKLQIGVPILEHFIKQNSAHLNHILSTVEKLHIGYESKFKHIKETCIKTLVTITPNLRSLIFRGVTLESAHLTAICSIKSLRKVEISHTLNILPGFLTVLCSGLPLLEIIKSTDFKISDVPKPYRSKIKKLARVYMEETDETLEFPNLQQCLVTLGDLEYHHQPDHCIFINKLKSIVLPATLSRIIIRSDNLPNANNYLIDIGFQYIKDAIHSKKFNKEIKNQQIYYTINSFDKYLRDSHKST</sequence>
<name>D3B4V1_HETP5</name>
<keyword evidence="2" id="KW-1185">Reference proteome</keyword>
<gene>
    <name evidence="1" type="ORF">PPL_03427</name>
</gene>
<dbReference type="GeneID" id="31358948"/>
<evidence type="ECO:0000313" key="1">
    <source>
        <dbReference type="EMBL" id="EFA84349.1"/>
    </source>
</evidence>
<comment type="caution">
    <text evidence="1">The sequence shown here is derived from an EMBL/GenBank/DDBJ whole genome shotgun (WGS) entry which is preliminary data.</text>
</comment>